<dbReference type="EMBL" id="CM007384">
    <property type="protein sequence ID" value="ONK71707.1"/>
    <property type="molecule type" value="Genomic_DNA"/>
</dbReference>
<evidence type="ECO:0000256" key="1">
    <source>
        <dbReference type="SAM" id="MobiDB-lite"/>
    </source>
</evidence>
<reference evidence="3" key="1">
    <citation type="journal article" date="2017" name="Nat. Commun.">
        <title>The asparagus genome sheds light on the origin and evolution of a young Y chromosome.</title>
        <authorList>
            <person name="Harkess A."/>
            <person name="Zhou J."/>
            <person name="Xu C."/>
            <person name="Bowers J.E."/>
            <person name="Van der Hulst R."/>
            <person name="Ayyampalayam S."/>
            <person name="Mercati F."/>
            <person name="Riccardi P."/>
            <person name="McKain M.R."/>
            <person name="Kakrana A."/>
            <person name="Tang H."/>
            <person name="Ray J."/>
            <person name="Groenendijk J."/>
            <person name="Arikit S."/>
            <person name="Mathioni S.M."/>
            <person name="Nakano M."/>
            <person name="Shan H."/>
            <person name="Telgmann-Rauber A."/>
            <person name="Kanno A."/>
            <person name="Yue Z."/>
            <person name="Chen H."/>
            <person name="Li W."/>
            <person name="Chen Y."/>
            <person name="Xu X."/>
            <person name="Zhang Y."/>
            <person name="Luo S."/>
            <person name="Chen H."/>
            <person name="Gao J."/>
            <person name="Mao Z."/>
            <person name="Pires J.C."/>
            <person name="Luo M."/>
            <person name="Kudrna D."/>
            <person name="Wing R.A."/>
            <person name="Meyers B.C."/>
            <person name="Yi K."/>
            <person name="Kong H."/>
            <person name="Lavrijsen P."/>
            <person name="Sunseri F."/>
            <person name="Falavigna A."/>
            <person name="Ye Y."/>
            <person name="Leebens-Mack J.H."/>
            <person name="Chen G."/>
        </authorList>
    </citation>
    <scope>NUCLEOTIDE SEQUENCE [LARGE SCALE GENOMIC DNA]</scope>
    <source>
        <strain evidence="3">cv. DH0086</strain>
    </source>
</reference>
<name>A0A5P1F2S8_ASPOF</name>
<evidence type="ECO:0000313" key="2">
    <source>
        <dbReference type="EMBL" id="ONK71707.1"/>
    </source>
</evidence>
<dbReference type="Proteomes" id="UP000243459">
    <property type="component" value="Chromosome 4"/>
</dbReference>
<organism evidence="2 3">
    <name type="scientific">Asparagus officinalis</name>
    <name type="common">Garden asparagus</name>
    <dbReference type="NCBI Taxonomy" id="4686"/>
    <lineage>
        <taxon>Eukaryota</taxon>
        <taxon>Viridiplantae</taxon>
        <taxon>Streptophyta</taxon>
        <taxon>Embryophyta</taxon>
        <taxon>Tracheophyta</taxon>
        <taxon>Spermatophyta</taxon>
        <taxon>Magnoliopsida</taxon>
        <taxon>Liliopsida</taxon>
        <taxon>Asparagales</taxon>
        <taxon>Asparagaceae</taxon>
        <taxon>Asparagoideae</taxon>
        <taxon>Asparagus</taxon>
    </lineage>
</organism>
<feature type="region of interest" description="Disordered" evidence="1">
    <location>
        <begin position="1"/>
        <end position="55"/>
    </location>
</feature>
<accession>A0A5P1F2S8</accession>
<dbReference type="Gramene" id="ONK71707">
    <property type="protein sequence ID" value="ONK71707"/>
    <property type="gene ID" value="A4U43_C04F11530"/>
</dbReference>
<gene>
    <name evidence="2" type="ORF">A4U43_C04F11530</name>
</gene>
<dbReference type="AlphaFoldDB" id="A0A5P1F2S8"/>
<proteinExistence type="predicted"/>
<keyword evidence="3" id="KW-1185">Reference proteome</keyword>
<evidence type="ECO:0000313" key="3">
    <source>
        <dbReference type="Proteomes" id="UP000243459"/>
    </source>
</evidence>
<sequence>MALAVEEDAVGPSTMPEPSRRPGKKPMGMEDSVEGRAGTPSDQMENGAGGRGGRAYLQVMEKVVKKISE</sequence>
<protein>
    <submittedName>
        <fullName evidence="2">Uncharacterized protein</fullName>
    </submittedName>
</protein>